<organism evidence="2 3">
    <name type="scientific">Xyrichtys novacula</name>
    <name type="common">Pearly razorfish</name>
    <name type="synonym">Hemipteronotus novacula</name>
    <dbReference type="NCBI Taxonomy" id="13765"/>
    <lineage>
        <taxon>Eukaryota</taxon>
        <taxon>Metazoa</taxon>
        <taxon>Chordata</taxon>
        <taxon>Craniata</taxon>
        <taxon>Vertebrata</taxon>
        <taxon>Euteleostomi</taxon>
        <taxon>Actinopterygii</taxon>
        <taxon>Neopterygii</taxon>
        <taxon>Teleostei</taxon>
        <taxon>Neoteleostei</taxon>
        <taxon>Acanthomorphata</taxon>
        <taxon>Eupercaria</taxon>
        <taxon>Labriformes</taxon>
        <taxon>Labridae</taxon>
        <taxon>Xyrichtys</taxon>
    </lineage>
</organism>
<sequence length="136" mass="14868">MPNEYGSRPCCRLINTALARGARPARLRRTAAAHRVPARHRSRTRLCGGVLGARRRQLAPHRNKAAARCRPNASLCCHLRVNRKVQSRDKGTTAPCRHGGPPYTRTPLRPESGGLLLSPSVGVKPGPGSNREDQSR</sequence>
<proteinExistence type="predicted"/>
<dbReference type="Proteomes" id="UP001178508">
    <property type="component" value="Chromosome 6"/>
</dbReference>
<evidence type="ECO:0000256" key="1">
    <source>
        <dbReference type="SAM" id="MobiDB-lite"/>
    </source>
</evidence>
<evidence type="ECO:0000313" key="2">
    <source>
        <dbReference type="EMBL" id="CAJ1059369.1"/>
    </source>
</evidence>
<gene>
    <name evidence="2" type="ORF">XNOV1_A013109</name>
</gene>
<reference evidence="2" key="1">
    <citation type="submission" date="2023-08" db="EMBL/GenBank/DDBJ databases">
        <authorList>
            <person name="Alioto T."/>
            <person name="Alioto T."/>
            <person name="Gomez Garrido J."/>
        </authorList>
    </citation>
    <scope>NUCLEOTIDE SEQUENCE</scope>
</reference>
<protein>
    <submittedName>
        <fullName evidence="2">Uncharacterized protein</fullName>
    </submittedName>
</protein>
<feature type="region of interest" description="Disordered" evidence="1">
    <location>
        <begin position="84"/>
        <end position="136"/>
    </location>
</feature>
<name>A0AAV1FF21_XYRNO</name>
<keyword evidence="3" id="KW-1185">Reference proteome</keyword>
<dbReference type="EMBL" id="OY660869">
    <property type="protein sequence ID" value="CAJ1059369.1"/>
    <property type="molecule type" value="Genomic_DNA"/>
</dbReference>
<accession>A0AAV1FF21</accession>
<evidence type="ECO:0000313" key="3">
    <source>
        <dbReference type="Proteomes" id="UP001178508"/>
    </source>
</evidence>
<dbReference type="AlphaFoldDB" id="A0AAV1FF21"/>